<comment type="catalytic activity">
    <reaction evidence="1 6">
        <text>Thiol-dependent hydrolysis of ester, thioester, amide, peptide and isopeptide bonds formed by the C-terminal Gly of ubiquitin (a 76-residue protein attached to proteins as an intracellular targeting signal).</text>
        <dbReference type="EC" id="3.4.19.12"/>
    </reaction>
</comment>
<dbReference type="OMA" id="RKVQFPF"/>
<proteinExistence type="inferred from homology"/>
<dbReference type="PROSITE" id="PS50053">
    <property type="entry name" value="UBIQUITIN_2"/>
    <property type="match status" value="1"/>
</dbReference>
<evidence type="ECO:0000313" key="10">
    <source>
        <dbReference type="EMBL" id="CCD26528.1"/>
    </source>
</evidence>
<dbReference type="EMBL" id="HE580274">
    <property type="protein sequence ID" value="CCD26528.1"/>
    <property type="molecule type" value="Genomic_DNA"/>
</dbReference>
<reference evidence="10 11" key="1">
    <citation type="journal article" date="2011" name="Proc. Natl. Acad. Sci. U.S.A.">
        <title>Evolutionary erosion of yeast sex chromosomes by mating-type switching accidents.</title>
        <authorList>
            <person name="Gordon J.L."/>
            <person name="Armisen D."/>
            <person name="Proux-Wera E."/>
            <person name="Oheigeartaigh S.S."/>
            <person name="Byrne K.P."/>
            <person name="Wolfe K.H."/>
        </authorList>
    </citation>
    <scope>NUCLEOTIDE SEQUENCE [LARGE SCALE GENOMIC DNA]</scope>
    <source>
        <strain evidence="11">ATCC 10597 / BCRC 20456 / CBS 421 / NBRC 0211 / NRRL Y-12639</strain>
    </source>
</reference>
<dbReference type="MEROPS" id="C19.079"/>
<keyword evidence="2 6" id="KW-0645">Protease</keyword>
<dbReference type="PANTHER" id="PTHR43982:SF1">
    <property type="entry name" value="UBIQUITIN CARBOXYL-TERMINAL HYDROLASE 14"/>
    <property type="match status" value="1"/>
</dbReference>
<dbReference type="GO" id="GO:0072671">
    <property type="term" value="P:mitochondria-associated ubiquitin-dependent protein catabolic process"/>
    <property type="evidence" value="ECO:0007669"/>
    <property type="project" value="EnsemblFungi"/>
</dbReference>
<dbReference type="Pfam" id="PF00443">
    <property type="entry name" value="UCH"/>
    <property type="match status" value="1"/>
</dbReference>
<dbReference type="InterPro" id="IPR038765">
    <property type="entry name" value="Papain-like_cys_pep_sf"/>
</dbReference>
<gene>
    <name evidence="10" type="primary">NDAI0H03550</name>
    <name evidence="10" type="ordered locus">NDAI_0H03550</name>
</gene>
<evidence type="ECO:0000259" key="9">
    <source>
        <dbReference type="PROSITE" id="PS50235"/>
    </source>
</evidence>
<dbReference type="STRING" id="1071378.G0WFG7"/>
<feature type="domain" description="USP" evidence="9">
    <location>
        <begin position="111"/>
        <end position="500"/>
    </location>
</feature>
<dbReference type="HOGENOM" id="CLU_017549_2_1_1"/>
<evidence type="ECO:0000313" key="11">
    <source>
        <dbReference type="Proteomes" id="UP000000689"/>
    </source>
</evidence>
<dbReference type="Gene3D" id="3.90.70.10">
    <property type="entry name" value="Cysteine proteinases"/>
    <property type="match status" value="1"/>
</dbReference>
<dbReference type="RefSeq" id="XP_003671771.1">
    <property type="nucleotide sequence ID" value="XM_003671723.1"/>
</dbReference>
<dbReference type="Proteomes" id="UP000000689">
    <property type="component" value="Chromosome 8"/>
</dbReference>
<dbReference type="GO" id="GO:0004843">
    <property type="term" value="F:cysteine-type deubiquitinase activity"/>
    <property type="evidence" value="ECO:0007669"/>
    <property type="project" value="UniProtKB-UniRule"/>
</dbReference>
<sequence>MSAIETLDFNIKHQGKLYPISIPSKTTTALELKTQAEELTQVPISRQKYMVKGGLSNDSMTDLDSVIKPNSTIMMLGTPDANLITKPKSQNHFIEDLSPDQQLQKMDSTPIGFQNMGNTCYMNATLQALYRTDDIRQMILDYKPPAQSSTYNPEDEMHHKIVLEIKRCFENLEKKNFKSVMPMMLLTVLRKCYPQFAERDPRGGFYKQQDAEELFTQLFHTFSIVFGDKFSNDFTILFKTTIKDTNNEDDVQIKTDENDLKLQCHISSSTNFMKNGLIESMHESIEKRSEITGVNSTYSVDKQITKLPKFLTVQYVRFYWKRSTGKKSKILRKVVFPFQLDLSDMLTPEYQQEKIKVRDAMRQVEKNKLEKERELKKRKLSPTARSTNELMTPREEAETEKAIEESEKEYWLNEYAKCFPKDLRQGENPSCVYNLIGIITHQGANSESGHYQAFMRDENDENKWYKFNDDKVTVVEKEKIEALAGGGESDSALILMYKGLGL</sequence>
<dbReference type="GO" id="GO:0016579">
    <property type="term" value="P:protein deubiquitination"/>
    <property type="evidence" value="ECO:0007669"/>
    <property type="project" value="EnsemblFungi"/>
</dbReference>
<dbReference type="InterPro" id="IPR000626">
    <property type="entry name" value="Ubiquitin-like_dom"/>
</dbReference>
<dbReference type="EC" id="3.4.19.12" evidence="6"/>
<evidence type="ECO:0000256" key="7">
    <source>
        <dbReference type="SAM" id="MobiDB-lite"/>
    </source>
</evidence>
<dbReference type="eggNOG" id="KOG1872">
    <property type="taxonomic scope" value="Eukaryota"/>
</dbReference>
<dbReference type="GO" id="GO:0032434">
    <property type="term" value="P:regulation of proteasomal ubiquitin-dependent protein catabolic process"/>
    <property type="evidence" value="ECO:0007669"/>
    <property type="project" value="EnsemblFungi"/>
</dbReference>
<dbReference type="InterPro" id="IPR029071">
    <property type="entry name" value="Ubiquitin-like_domsf"/>
</dbReference>
<evidence type="ECO:0000259" key="8">
    <source>
        <dbReference type="PROSITE" id="PS50053"/>
    </source>
</evidence>
<dbReference type="PROSITE" id="PS00973">
    <property type="entry name" value="USP_2"/>
    <property type="match status" value="1"/>
</dbReference>
<evidence type="ECO:0000256" key="6">
    <source>
        <dbReference type="RuleBase" id="RU366025"/>
    </source>
</evidence>
<comment type="similarity">
    <text evidence="6">Belongs to the peptidase C19 family.</text>
</comment>
<evidence type="ECO:0000256" key="1">
    <source>
        <dbReference type="ARBA" id="ARBA00000707"/>
    </source>
</evidence>
<keyword evidence="4 6" id="KW-0378">Hydrolase</keyword>
<organism evidence="10 11">
    <name type="scientific">Naumovozyma dairenensis (strain ATCC 10597 / BCRC 20456 / CBS 421 / NBRC 0211 / NRRL Y-12639)</name>
    <name type="common">Saccharomyces dairenensis</name>
    <dbReference type="NCBI Taxonomy" id="1071378"/>
    <lineage>
        <taxon>Eukaryota</taxon>
        <taxon>Fungi</taxon>
        <taxon>Dikarya</taxon>
        <taxon>Ascomycota</taxon>
        <taxon>Saccharomycotina</taxon>
        <taxon>Saccharomycetes</taxon>
        <taxon>Saccharomycetales</taxon>
        <taxon>Saccharomycetaceae</taxon>
        <taxon>Naumovozyma</taxon>
    </lineage>
</organism>
<evidence type="ECO:0000256" key="3">
    <source>
        <dbReference type="ARBA" id="ARBA00022786"/>
    </source>
</evidence>
<keyword evidence="3 6" id="KW-0833">Ubl conjugation pathway</keyword>
<evidence type="ECO:0000256" key="4">
    <source>
        <dbReference type="ARBA" id="ARBA00022801"/>
    </source>
</evidence>
<name>G0WFG7_NAUDC</name>
<protein>
    <recommendedName>
        <fullName evidence="6">Ubiquitin carboxyl-terminal hydrolase</fullName>
        <ecNumber evidence="6">3.4.19.12</ecNumber>
    </recommendedName>
</protein>
<dbReference type="GO" id="GO:1901799">
    <property type="term" value="P:negative regulation of proteasomal protein catabolic process"/>
    <property type="evidence" value="ECO:0007669"/>
    <property type="project" value="EnsemblFungi"/>
</dbReference>
<evidence type="ECO:0000256" key="2">
    <source>
        <dbReference type="ARBA" id="ARBA00022670"/>
    </source>
</evidence>
<dbReference type="AlphaFoldDB" id="G0WFG7"/>
<dbReference type="PROSITE" id="PS00972">
    <property type="entry name" value="USP_1"/>
    <property type="match status" value="1"/>
</dbReference>
<accession>G0WFG7</accession>
<dbReference type="InterPro" id="IPR001394">
    <property type="entry name" value="Peptidase_C19_UCH"/>
</dbReference>
<dbReference type="Gene3D" id="6.10.140.1140">
    <property type="match status" value="1"/>
</dbReference>
<dbReference type="OrthoDB" id="333239at2759"/>
<dbReference type="InterPro" id="IPR018200">
    <property type="entry name" value="USP_CS"/>
</dbReference>
<dbReference type="GO" id="GO:0005838">
    <property type="term" value="C:proteasome regulatory particle"/>
    <property type="evidence" value="ECO:0007669"/>
    <property type="project" value="EnsemblFungi"/>
</dbReference>
<keyword evidence="5 6" id="KW-0788">Thiol protease</keyword>
<dbReference type="GO" id="GO:0070628">
    <property type="term" value="F:proteasome binding"/>
    <property type="evidence" value="ECO:0007669"/>
    <property type="project" value="TreeGrafter"/>
</dbReference>
<dbReference type="PANTHER" id="PTHR43982">
    <property type="entry name" value="UBIQUITIN CARBOXYL-TERMINAL HYDROLASE"/>
    <property type="match status" value="1"/>
</dbReference>
<dbReference type="Gene3D" id="3.10.20.90">
    <property type="entry name" value="Phosphatidylinositol 3-kinase Catalytic Subunit, Chain A, domain 1"/>
    <property type="match status" value="1"/>
</dbReference>
<dbReference type="KEGG" id="ndi:NDAI_0H03550"/>
<evidence type="ECO:0000256" key="5">
    <source>
        <dbReference type="ARBA" id="ARBA00022807"/>
    </source>
</evidence>
<feature type="domain" description="Ubiquitin-like" evidence="8">
    <location>
        <begin position="26"/>
        <end position="76"/>
    </location>
</feature>
<dbReference type="SUPFAM" id="SSF54236">
    <property type="entry name" value="Ubiquitin-like"/>
    <property type="match status" value="1"/>
</dbReference>
<dbReference type="SUPFAM" id="SSF54001">
    <property type="entry name" value="Cysteine proteinases"/>
    <property type="match status" value="1"/>
</dbReference>
<dbReference type="GeneID" id="11496059"/>
<dbReference type="InterPro" id="IPR028889">
    <property type="entry name" value="USP"/>
</dbReference>
<dbReference type="SMART" id="SM00213">
    <property type="entry name" value="UBQ"/>
    <property type="match status" value="1"/>
</dbReference>
<keyword evidence="11" id="KW-1185">Reference proteome</keyword>
<dbReference type="InterPro" id="IPR044635">
    <property type="entry name" value="UBP14-like"/>
</dbReference>
<dbReference type="PROSITE" id="PS50235">
    <property type="entry name" value="USP_3"/>
    <property type="match status" value="1"/>
</dbReference>
<feature type="region of interest" description="Disordered" evidence="7">
    <location>
        <begin position="368"/>
        <end position="399"/>
    </location>
</feature>